<feature type="transmembrane region" description="Helical" evidence="1">
    <location>
        <begin position="76"/>
        <end position="96"/>
    </location>
</feature>
<evidence type="ECO:0000256" key="2">
    <source>
        <dbReference type="SAM" id="SignalP"/>
    </source>
</evidence>
<accession>A0A8X7CFB0</accession>
<name>A0A8X7CFB0_9ARAC</name>
<keyword evidence="4" id="KW-1185">Reference proteome</keyword>
<protein>
    <submittedName>
        <fullName evidence="3">Uncharacterized protein</fullName>
    </submittedName>
</protein>
<keyword evidence="1" id="KW-0812">Transmembrane</keyword>
<dbReference type="AlphaFoldDB" id="A0A8X7CFB0"/>
<keyword evidence="1" id="KW-1133">Transmembrane helix</keyword>
<proteinExistence type="predicted"/>
<reference evidence="3" key="1">
    <citation type="submission" date="2020-08" db="EMBL/GenBank/DDBJ databases">
        <title>Multicomponent nature underlies the extraordinary mechanical properties of spider dragline silk.</title>
        <authorList>
            <person name="Kono N."/>
            <person name="Nakamura H."/>
            <person name="Mori M."/>
            <person name="Yoshida Y."/>
            <person name="Ohtoshi R."/>
            <person name="Malay A.D."/>
            <person name="Moran D.A.P."/>
            <person name="Tomita M."/>
            <person name="Numata K."/>
            <person name="Arakawa K."/>
        </authorList>
    </citation>
    <scope>NUCLEOTIDE SEQUENCE</scope>
</reference>
<dbReference type="Proteomes" id="UP000886998">
    <property type="component" value="Unassembled WGS sequence"/>
</dbReference>
<keyword evidence="1" id="KW-0472">Membrane</keyword>
<evidence type="ECO:0000313" key="4">
    <source>
        <dbReference type="Proteomes" id="UP000886998"/>
    </source>
</evidence>
<keyword evidence="2" id="KW-0732">Signal</keyword>
<feature type="signal peptide" evidence="2">
    <location>
        <begin position="1"/>
        <end position="21"/>
    </location>
</feature>
<comment type="caution">
    <text evidence="3">The sequence shown here is derived from an EMBL/GenBank/DDBJ whole genome shotgun (WGS) entry which is preliminary data.</text>
</comment>
<dbReference type="EMBL" id="BMAV01015205">
    <property type="protein sequence ID" value="GFY64341.1"/>
    <property type="molecule type" value="Genomic_DNA"/>
</dbReference>
<gene>
    <name evidence="3" type="ORF">TNIN_65681</name>
</gene>
<evidence type="ECO:0000256" key="1">
    <source>
        <dbReference type="SAM" id="Phobius"/>
    </source>
</evidence>
<evidence type="ECO:0000313" key="3">
    <source>
        <dbReference type="EMBL" id="GFY64341.1"/>
    </source>
</evidence>
<sequence>MSSKNCDLGILMGLVLPVVKSGDIGRRSEAAVVLIKKYARLGAFPFLANIGNLFGRKTDVNNRELRQFKYVAQHKIFVAFSGFFPLTTLLLLKRVID</sequence>
<organism evidence="3 4">
    <name type="scientific">Trichonephila inaurata madagascariensis</name>
    <dbReference type="NCBI Taxonomy" id="2747483"/>
    <lineage>
        <taxon>Eukaryota</taxon>
        <taxon>Metazoa</taxon>
        <taxon>Ecdysozoa</taxon>
        <taxon>Arthropoda</taxon>
        <taxon>Chelicerata</taxon>
        <taxon>Arachnida</taxon>
        <taxon>Araneae</taxon>
        <taxon>Araneomorphae</taxon>
        <taxon>Entelegynae</taxon>
        <taxon>Araneoidea</taxon>
        <taxon>Nephilidae</taxon>
        <taxon>Trichonephila</taxon>
        <taxon>Trichonephila inaurata</taxon>
    </lineage>
</organism>
<feature type="chain" id="PRO_5036503079" evidence="2">
    <location>
        <begin position="22"/>
        <end position="97"/>
    </location>
</feature>